<sequence length="62" mass="7274">MLYCYRFPTISIRYSHLGISSHLATLHIPYRCVTNVQVFFQPNYTSVNNPLFGYRYFSSDSS</sequence>
<proteinExistence type="predicted"/>
<dbReference type="AlphaFoldDB" id="A0A183JGM1"/>
<name>A0A183JGM1_9TREM</name>
<organism evidence="1">
    <name type="scientific">Schistosoma curassoni</name>
    <dbReference type="NCBI Taxonomy" id="6186"/>
    <lineage>
        <taxon>Eukaryota</taxon>
        <taxon>Metazoa</taxon>
        <taxon>Spiralia</taxon>
        <taxon>Lophotrochozoa</taxon>
        <taxon>Platyhelminthes</taxon>
        <taxon>Trematoda</taxon>
        <taxon>Digenea</taxon>
        <taxon>Strigeidida</taxon>
        <taxon>Schistosomatoidea</taxon>
        <taxon>Schistosomatidae</taxon>
        <taxon>Schistosoma</taxon>
    </lineage>
</organism>
<reference evidence="1" key="1">
    <citation type="submission" date="2016-06" db="UniProtKB">
        <authorList>
            <consortium name="WormBaseParasite"/>
        </authorList>
    </citation>
    <scope>IDENTIFICATION</scope>
</reference>
<evidence type="ECO:0000313" key="1">
    <source>
        <dbReference type="WBParaSite" id="SCUD_0000184201-mRNA-1"/>
    </source>
</evidence>
<dbReference type="WBParaSite" id="SCUD_0000184201-mRNA-1">
    <property type="protein sequence ID" value="SCUD_0000184201-mRNA-1"/>
    <property type="gene ID" value="SCUD_0000184201"/>
</dbReference>
<protein>
    <submittedName>
        <fullName evidence="1">Ovule protein</fullName>
    </submittedName>
</protein>
<accession>A0A183JGM1</accession>